<dbReference type="AlphaFoldDB" id="A0A0J6IG44"/>
<accession>A0A0J6IG44</accession>
<evidence type="ECO:0000313" key="6">
    <source>
        <dbReference type="Proteomes" id="UP000489190"/>
    </source>
</evidence>
<dbReference type="Proteomes" id="UP000489190">
    <property type="component" value="Unassembled WGS sequence"/>
</dbReference>
<proteinExistence type="predicted"/>
<keyword evidence="1" id="KW-1133">Transmembrane helix</keyword>
<feature type="domain" description="TadE-like" evidence="2">
    <location>
        <begin position="11"/>
        <end position="53"/>
    </location>
</feature>
<dbReference type="STRING" id="1608996.TU84_00155"/>
<dbReference type="Pfam" id="PF07811">
    <property type="entry name" value="TadE"/>
    <property type="match status" value="1"/>
</dbReference>
<name>A0A0J6IG44_9PSED</name>
<protein>
    <submittedName>
        <fullName evidence="4">Pilus assembly protein</fullName>
    </submittedName>
</protein>
<dbReference type="EMBL" id="WIWJ01000043">
    <property type="protein sequence ID" value="MQT49047.1"/>
    <property type="molecule type" value="Genomic_DNA"/>
</dbReference>
<dbReference type="RefSeq" id="WP_048366481.1">
    <property type="nucleotide sequence ID" value="NZ_JYLD01000001.1"/>
</dbReference>
<dbReference type="EMBL" id="WIWI01000094">
    <property type="protein sequence ID" value="MQT92251.1"/>
    <property type="molecule type" value="Genomic_DNA"/>
</dbReference>
<evidence type="ECO:0000313" key="4">
    <source>
        <dbReference type="EMBL" id="MQT92251.1"/>
    </source>
</evidence>
<dbReference type="InterPro" id="IPR012495">
    <property type="entry name" value="TadE-like_dom"/>
</dbReference>
<evidence type="ECO:0000256" key="1">
    <source>
        <dbReference type="SAM" id="Phobius"/>
    </source>
</evidence>
<evidence type="ECO:0000259" key="2">
    <source>
        <dbReference type="Pfam" id="PF07811"/>
    </source>
</evidence>
<gene>
    <name evidence="4" type="ORF">GHO39_24420</name>
    <name evidence="3" type="ORF">GHO40_20280</name>
</gene>
<evidence type="ECO:0000313" key="3">
    <source>
        <dbReference type="EMBL" id="MQT49047.1"/>
    </source>
</evidence>
<keyword evidence="1" id="KW-0812">Transmembrane</keyword>
<dbReference type="Proteomes" id="UP000441404">
    <property type="component" value="Unassembled WGS sequence"/>
</dbReference>
<evidence type="ECO:0000313" key="5">
    <source>
        <dbReference type="Proteomes" id="UP000441404"/>
    </source>
</evidence>
<dbReference type="OrthoDB" id="5574209at2"/>
<keyword evidence="1" id="KW-0472">Membrane</keyword>
<comment type="caution">
    <text evidence="4">The sequence shown here is derived from an EMBL/GenBank/DDBJ whole genome shotgun (WGS) entry which is preliminary data.</text>
</comment>
<sequence length="146" mass="15496">MKVDLPHSQKGAAAIEFALVFVIFFSVLYGVLSYSFPLLLMQSFNQSTAEAVRRSMAVDPTLATADYKAKVESVAKGVLDQQLGWMPTAMTTNISKTAVYSAGILTVTVSLPAATLSNILPVLKLPGGITVPSLPDTLSAQSSLQF</sequence>
<reference evidence="5 6" key="1">
    <citation type="submission" date="2019-10" db="EMBL/GenBank/DDBJ databases">
        <title>Evaluation of single-gene subtyping targets for Pseudomonas.</title>
        <authorList>
            <person name="Reichler S.J."/>
            <person name="Orsi R.H."/>
            <person name="Wiedmann M."/>
            <person name="Martin N.H."/>
            <person name="Murphy S.I."/>
        </authorList>
    </citation>
    <scope>NUCLEOTIDE SEQUENCE [LARGE SCALE GENOMIC DNA]</scope>
    <source>
        <strain evidence="4 6">FSL R10-3254</strain>
        <strain evidence="3 5">FSL R10-3257</strain>
    </source>
</reference>
<organism evidence="4 6">
    <name type="scientific">Pseudomonas helleri</name>
    <dbReference type="NCBI Taxonomy" id="1608996"/>
    <lineage>
        <taxon>Bacteria</taxon>
        <taxon>Pseudomonadati</taxon>
        <taxon>Pseudomonadota</taxon>
        <taxon>Gammaproteobacteria</taxon>
        <taxon>Pseudomonadales</taxon>
        <taxon>Pseudomonadaceae</taxon>
        <taxon>Pseudomonas</taxon>
    </lineage>
</organism>
<feature type="transmembrane region" description="Helical" evidence="1">
    <location>
        <begin position="12"/>
        <end position="32"/>
    </location>
</feature>